<evidence type="ECO:0000256" key="2">
    <source>
        <dbReference type="SAM" id="MobiDB-lite"/>
    </source>
</evidence>
<dbReference type="Pfam" id="PF13517">
    <property type="entry name" value="FG-GAP_3"/>
    <property type="match status" value="1"/>
</dbReference>
<dbReference type="InterPro" id="IPR013517">
    <property type="entry name" value="FG-GAP"/>
</dbReference>
<evidence type="ECO:0000256" key="3">
    <source>
        <dbReference type="SAM" id="SignalP"/>
    </source>
</evidence>
<reference evidence="4 5" key="1">
    <citation type="submission" date="2022-06" db="EMBL/GenBank/DDBJ databases">
        <title>Genomic Encyclopedia of Archaeal and Bacterial Type Strains, Phase II (KMG-II): from individual species to whole genera.</title>
        <authorList>
            <person name="Goeker M."/>
        </authorList>
    </citation>
    <scope>NUCLEOTIDE SEQUENCE [LARGE SCALE GENOMIC DNA]</scope>
    <source>
        <strain evidence="4 5">DSM 44255</strain>
    </source>
</reference>
<feature type="region of interest" description="Disordered" evidence="2">
    <location>
        <begin position="241"/>
        <end position="264"/>
    </location>
</feature>
<name>A0ABT1IF73_9PSEU</name>
<feature type="chain" id="PRO_5046428151" evidence="3">
    <location>
        <begin position="35"/>
        <end position="1242"/>
    </location>
</feature>
<protein>
    <submittedName>
        <fullName evidence="4">Repeat domain in Vibrio, Colwellia, Bradyrhizobium and Shewanella</fullName>
    </submittedName>
</protein>
<dbReference type="InterPro" id="IPR028994">
    <property type="entry name" value="Integrin_alpha_N"/>
</dbReference>
<organism evidence="4 5">
    <name type="scientific">Actinokineospora diospyrosa</name>
    <dbReference type="NCBI Taxonomy" id="103728"/>
    <lineage>
        <taxon>Bacteria</taxon>
        <taxon>Bacillati</taxon>
        <taxon>Actinomycetota</taxon>
        <taxon>Actinomycetes</taxon>
        <taxon>Pseudonocardiales</taxon>
        <taxon>Pseudonocardiaceae</taxon>
        <taxon>Actinokineospora</taxon>
    </lineage>
</organism>
<evidence type="ECO:0000313" key="4">
    <source>
        <dbReference type="EMBL" id="MCP2271297.1"/>
    </source>
</evidence>
<keyword evidence="5" id="KW-1185">Reference proteome</keyword>
<keyword evidence="1 3" id="KW-0732">Signal</keyword>
<sequence length="1242" mass="128529">MRRPPQQRRRGSLPALIAASALLTTVLTSPIALASTERTPARATEEAVGIASALSRAQSSGQPVVATAATDSVSQTIANPNGTLTKTTSLRPVRTKRDGKWVNLDATLSRNADGTYRPNATAASVTLSGGGPGPVATIANRGQSLAFTFPVTLTAPAVVGNTATYPEVLPGVDLVASVSEQGDFAHTLVVKTRAAATNPEVARLRVSIDSPGLTLTSSPDGRLTAADATGHAVYTTPPATMWDSAKEQPNTKTPAKASTAAEPGNAARVAPVSVVARADGYDLVPDAALLADPATVYPVMIDPTFVPNSWGATADWTEVESGKSTYAGWHQSGPAQVGYCGFGSSTCKGIDVTRSYFQWGITALYGATILSAEVNFVPQYSYNCNSQVALDWTGAISPSTTWNTKPATLSTVAQKGTFGNGVTAQVQSAVTNRTGVTTFGLRAVDEGTIAGWKKFTQNNASLVVTWDVTPATPVTPSTSPVVYCTTTAPYPVIGKTDLYLGVQTLRASDNVTKALTATFSIKPATDPTPDPATGGTQRQVNINTGDWATVVLTQNTLPQGDYRWTTRVTDGALTSAWSPECRFTLDLSVPAQPLVNSTDYPNGTTGKPIRTAGSFTFTPVAGSTQPAWYRYQLNGGTGMNVPATGGSWTGTITPTRAGTNTLTVQAITAAGTPSPTAVHHIIAAAPANPDKEGDLNGDGNADVLTVGGTGGTAAGLWLSPGNGAGSVGVPTNIGIRGRLDMTESPDNWTGMVVASGQFGGTGLQDVIATAPNGITKVYLNAGDGTPLDPSTDRVFSLGGDRFVDPDFTELMTAPSQLTAIGHLPQGSDQSGGSAFPDLIAVVAVGGQHQLWWFEHSPYPGGYQPAVVLDSSTDWSTKTIAGTRHQGKPALVVRDNATGQVVLHRTNCVTECWDTNWFVDSSTTVARSASAALTAASAPVILSNDATNDTNTDLWAITGAGAASFGAGSGAHTFAAPSAAGSVLPPASANLRSFGAIRWRNPTTGLDQTDIYANTPTGQLLLFQPQQSGVLGAPKQVGNAGWQGVVPFGVADWDHDGYPDLIARDDSNCAERVYRGSPTGFALPVQIGVGWCGYTPYGVTDWNRDGHFDVIATNSSGALLVYPGDLTGGVAPSIQIGNGWSADLTPWGIVDFNGDGHQDIVTRYIPTNTLRMYPGDNTGTGDGAGATVGAGFNGTAFFGFARWPGDTTTSLLSRFSPGTVKRFITDGAGGWSNGSGIVIATGW</sequence>
<dbReference type="Proteomes" id="UP001205185">
    <property type="component" value="Unassembled WGS sequence"/>
</dbReference>
<gene>
    <name evidence="4" type="ORF">LV75_003811</name>
</gene>
<comment type="caution">
    <text evidence="4">The sequence shown here is derived from an EMBL/GenBank/DDBJ whole genome shotgun (WGS) entry which is preliminary data.</text>
</comment>
<proteinExistence type="predicted"/>
<evidence type="ECO:0000313" key="5">
    <source>
        <dbReference type="Proteomes" id="UP001205185"/>
    </source>
</evidence>
<feature type="signal peptide" evidence="3">
    <location>
        <begin position="1"/>
        <end position="34"/>
    </location>
</feature>
<dbReference type="RefSeq" id="WP_253888248.1">
    <property type="nucleotide sequence ID" value="NZ_BAAAVB010000027.1"/>
</dbReference>
<evidence type="ECO:0000256" key="1">
    <source>
        <dbReference type="ARBA" id="ARBA00022729"/>
    </source>
</evidence>
<dbReference type="EMBL" id="JAMTCO010000009">
    <property type="protein sequence ID" value="MCP2271297.1"/>
    <property type="molecule type" value="Genomic_DNA"/>
</dbReference>
<accession>A0ABT1IF73</accession>
<dbReference type="SUPFAM" id="SSF69318">
    <property type="entry name" value="Integrin alpha N-terminal domain"/>
    <property type="match status" value="1"/>
</dbReference>